<keyword evidence="5" id="KW-0804">Transcription</keyword>
<dbReference type="GeneID" id="36397521"/>
<dbReference type="InterPro" id="IPR000306">
    <property type="entry name" value="Znf_FYVE"/>
</dbReference>
<feature type="region of interest" description="Disordered" evidence="7">
    <location>
        <begin position="270"/>
        <end position="289"/>
    </location>
</feature>
<reference evidence="11" key="1">
    <citation type="submission" date="2014-09" db="EMBL/GenBank/DDBJ databases">
        <authorList>
            <person name="Sharma Rahul"/>
            <person name="Thines Marco"/>
        </authorList>
    </citation>
    <scope>NUCLEOTIDE SEQUENCE [LARGE SCALE GENOMIC DNA]</scope>
</reference>
<dbReference type="Gene3D" id="2.30.29.30">
    <property type="entry name" value="Pleckstrin-homology domain (PH domain)/Phosphotyrosine-binding domain (PTB)"/>
    <property type="match status" value="1"/>
</dbReference>
<dbReference type="InterPro" id="IPR013083">
    <property type="entry name" value="Znf_RING/FYVE/PHD"/>
</dbReference>
<dbReference type="AlphaFoldDB" id="A0A0P1A6W3"/>
<dbReference type="PANTHER" id="PTHR43102">
    <property type="entry name" value="SLR1143 PROTEIN"/>
    <property type="match status" value="1"/>
</dbReference>
<keyword evidence="3" id="KW-0862">Zinc</keyword>
<evidence type="ECO:0000256" key="7">
    <source>
        <dbReference type="SAM" id="MobiDB-lite"/>
    </source>
</evidence>
<evidence type="ECO:0000259" key="9">
    <source>
        <dbReference type="PROSITE" id="PS50178"/>
    </source>
</evidence>
<dbReference type="InterPro" id="IPR029016">
    <property type="entry name" value="GAF-like_dom_sf"/>
</dbReference>
<dbReference type="InterPro" id="IPR017455">
    <property type="entry name" value="Znf_FYVE-rel"/>
</dbReference>
<evidence type="ECO:0000256" key="4">
    <source>
        <dbReference type="ARBA" id="ARBA00023015"/>
    </source>
</evidence>
<feature type="compositionally biased region" description="Polar residues" evidence="7">
    <location>
        <begin position="278"/>
        <end position="289"/>
    </location>
</feature>
<dbReference type="GO" id="GO:0008270">
    <property type="term" value="F:zinc ion binding"/>
    <property type="evidence" value="ECO:0007669"/>
    <property type="project" value="UniProtKB-KW"/>
</dbReference>
<evidence type="ECO:0000256" key="1">
    <source>
        <dbReference type="ARBA" id="ARBA00022723"/>
    </source>
</evidence>
<dbReference type="Pfam" id="PF01363">
    <property type="entry name" value="FYVE"/>
    <property type="match status" value="1"/>
</dbReference>
<protein>
    <recommendedName>
        <fullName evidence="12">FYVE-type domain-containing protein</fullName>
    </recommendedName>
</protein>
<dbReference type="RefSeq" id="XP_024572747.1">
    <property type="nucleotide sequence ID" value="XM_024720146.1"/>
</dbReference>
<evidence type="ECO:0000256" key="5">
    <source>
        <dbReference type="ARBA" id="ARBA00023163"/>
    </source>
</evidence>
<dbReference type="InterPro" id="IPR036388">
    <property type="entry name" value="WH-like_DNA-bd_sf"/>
</dbReference>
<dbReference type="OMA" id="VCISCKL"/>
<dbReference type="OrthoDB" id="10018316at2759"/>
<evidence type="ECO:0000313" key="11">
    <source>
        <dbReference type="Proteomes" id="UP000054928"/>
    </source>
</evidence>
<dbReference type="Gene3D" id="3.30.450.40">
    <property type="match status" value="1"/>
</dbReference>
<dbReference type="InterPro" id="IPR001849">
    <property type="entry name" value="PH_domain"/>
</dbReference>
<dbReference type="SUPFAM" id="SSF57903">
    <property type="entry name" value="FYVE/PHD zinc finger"/>
    <property type="match status" value="1"/>
</dbReference>
<dbReference type="PANTHER" id="PTHR43102:SF2">
    <property type="entry name" value="GAF DOMAIN-CONTAINING PROTEIN"/>
    <property type="match status" value="1"/>
</dbReference>
<keyword evidence="2 6" id="KW-0863">Zinc-finger</keyword>
<evidence type="ECO:0000313" key="10">
    <source>
        <dbReference type="EMBL" id="CEG36378.1"/>
    </source>
</evidence>
<dbReference type="SUPFAM" id="SSF55781">
    <property type="entry name" value="GAF domain-like"/>
    <property type="match status" value="1"/>
</dbReference>
<sequence>MLSPSSLQQLTGQLEVKFKGGAFSTWSDSFVRIQGRWLCVYKHERDSVRQGAIELGMGVTVTDMANSEAYAKFQRHFHLTCNGGLLPRMEVKFRAKTREDRDLWVQAIATNLQCLTSSKGMDPFYGVEEMTIFSDNILEDIMLHPIRIRSDMTIKCATGETIVSALLKHNLVSDRVTGTIFCRQLLSMNLLHHVMWDRDFTDSPEPFVIAAYDVENDRRSEKESDYHVTHFSKYMDSRKFWRYIAESDVKNKITSSGGIRRAVLSSSSVSRSASSSSTGCTPSISVGSEQETWRILTNRSSTGSTQPSYAGPEKKARKCAVCAKSFNPLRRRYFCHHCCNVVCSNCSVIPVKDSGESAGKAVPSWQICISCKLISNATFMGEPDDLMDGKIQLQTSQSASDVLTSTSSTSEFSRSNVAEFSSQGTSVCHHCQNEKCSPITDFLQIKYPVNFPIDVGFVTAEQFTNEAVRLESVKALLVTMASTPSVTRVLRQFCNMAAIASQCPIAIVGFLEEDKYVLGSQYGINSEAAVPRSHAIAAHTCRSGEPLVCSDMALDVRFKGNTWRQESLKCARLYVGIPLILSDGCVVGALEVFDLQPRYECGEMLGRLQTVVRGLLNLLEKIMTATAEAHKEEVEEQFNEALTEYQTEQPNIQNQEKEQSTAVNPMEAQLLELLSQTTTTQEQLRAQQGQMVSAISSHSKQIDNLTKQLERIEATLATKLDGKRGDKD</sequence>
<dbReference type="Gene3D" id="3.30.40.10">
    <property type="entry name" value="Zinc/RING finger domain, C3HC4 (zinc finger)"/>
    <property type="match status" value="1"/>
</dbReference>
<organism evidence="10 11">
    <name type="scientific">Plasmopara halstedii</name>
    <name type="common">Downy mildew of sunflower</name>
    <dbReference type="NCBI Taxonomy" id="4781"/>
    <lineage>
        <taxon>Eukaryota</taxon>
        <taxon>Sar</taxon>
        <taxon>Stramenopiles</taxon>
        <taxon>Oomycota</taxon>
        <taxon>Peronosporomycetes</taxon>
        <taxon>Peronosporales</taxon>
        <taxon>Peronosporaceae</taxon>
        <taxon>Plasmopara</taxon>
    </lineage>
</organism>
<evidence type="ECO:0000256" key="3">
    <source>
        <dbReference type="ARBA" id="ARBA00022833"/>
    </source>
</evidence>
<dbReference type="InterPro" id="IPR011993">
    <property type="entry name" value="PH-like_dom_sf"/>
</dbReference>
<keyword evidence="1" id="KW-0479">Metal-binding</keyword>
<evidence type="ECO:0008006" key="12">
    <source>
        <dbReference type="Google" id="ProtNLM"/>
    </source>
</evidence>
<feature type="domain" description="PH" evidence="8">
    <location>
        <begin position="7"/>
        <end position="113"/>
    </location>
</feature>
<keyword evidence="11" id="KW-1185">Reference proteome</keyword>
<dbReference type="EMBL" id="CCYD01000193">
    <property type="protein sequence ID" value="CEG36378.1"/>
    <property type="molecule type" value="Genomic_DNA"/>
</dbReference>
<keyword evidence="4" id="KW-0805">Transcription regulation</keyword>
<name>A0A0P1A6W3_PLAHL</name>
<dbReference type="InterPro" id="IPR011011">
    <property type="entry name" value="Znf_FYVE_PHD"/>
</dbReference>
<dbReference type="CDD" id="cd00065">
    <property type="entry name" value="FYVE_like_SF"/>
    <property type="match status" value="1"/>
</dbReference>
<dbReference type="Gene3D" id="1.10.10.10">
    <property type="entry name" value="Winged helix-like DNA-binding domain superfamily/Winged helix DNA-binding domain"/>
    <property type="match status" value="1"/>
</dbReference>
<dbReference type="Proteomes" id="UP000054928">
    <property type="component" value="Unassembled WGS sequence"/>
</dbReference>
<proteinExistence type="predicted"/>
<dbReference type="PROSITE" id="PS50178">
    <property type="entry name" value="ZF_FYVE"/>
    <property type="match status" value="1"/>
</dbReference>
<accession>A0A0P1A6W3</accession>
<evidence type="ECO:0000256" key="6">
    <source>
        <dbReference type="PROSITE-ProRule" id="PRU00091"/>
    </source>
</evidence>
<evidence type="ECO:0000256" key="2">
    <source>
        <dbReference type="ARBA" id="ARBA00022771"/>
    </source>
</evidence>
<feature type="domain" description="FYVE-type" evidence="9">
    <location>
        <begin position="313"/>
        <end position="371"/>
    </location>
</feature>
<evidence type="ECO:0000259" key="8">
    <source>
        <dbReference type="PROSITE" id="PS50003"/>
    </source>
</evidence>
<dbReference type="PROSITE" id="PS50003">
    <property type="entry name" value="PH_DOMAIN"/>
    <property type="match status" value="1"/>
</dbReference>
<dbReference type="SUPFAM" id="SSF50729">
    <property type="entry name" value="PH domain-like"/>
    <property type="match status" value="1"/>
</dbReference>